<dbReference type="EMBL" id="DRXW01000189">
    <property type="protein sequence ID" value="HHR33893.1"/>
    <property type="molecule type" value="Genomic_DNA"/>
</dbReference>
<name>A0A7C5YA72_9BACT</name>
<feature type="transmembrane region" description="Helical" evidence="1">
    <location>
        <begin position="12"/>
        <end position="30"/>
    </location>
</feature>
<keyword evidence="1" id="KW-0472">Membrane</keyword>
<keyword evidence="1" id="KW-0812">Transmembrane</keyword>
<comment type="caution">
    <text evidence="2">The sequence shown here is derived from an EMBL/GenBank/DDBJ whole genome shotgun (WGS) entry which is preliminary data.</text>
</comment>
<organism evidence="2">
    <name type="scientific">Fervidobacterium nodosum</name>
    <dbReference type="NCBI Taxonomy" id="2424"/>
    <lineage>
        <taxon>Bacteria</taxon>
        <taxon>Thermotogati</taxon>
        <taxon>Thermotogota</taxon>
        <taxon>Thermotogae</taxon>
        <taxon>Thermotogales</taxon>
        <taxon>Fervidobacteriaceae</taxon>
        <taxon>Fervidobacterium</taxon>
    </lineage>
</organism>
<gene>
    <name evidence="2" type="ORF">ENM46_02985</name>
</gene>
<keyword evidence="1" id="KW-1133">Transmembrane helix</keyword>
<feature type="transmembrane region" description="Helical" evidence="1">
    <location>
        <begin position="42"/>
        <end position="70"/>
    </location>
</feature>
<sequence>MKTDKDFFQRFPVGAVVGVVIGIFLLAFSIDFLEQIKFLRDFIFVLNFIKNTLGIIILSYYSLAILLYFIRFSPSKKFERNLSEINSTFLENVTKDGATLIGDFISFRPWMEDEFYVKAKKGVPNIFIPAYLVAFTIKDNVLYITEVKAQIQNKTYTIAGYHVIPTRIISCTSLSQERILFSSKLGEASATNYFMEIGTVTGRIKISLFEEEILSRFGYITQMKEEFLSKVMMITKILNKV</sequence>
<evidence type="ECO:0000313" key="2">
    <source>
        <dbReference type="EMBL" id="HHR33893.1"/>
    </source>
</evidence>
<dbReference type="AlphaFoldDB" id="A0A7C5YA72"/>
<accession>A0A7C5YA72</accession>
<evidence type="ECO:0000256" key="1">
    <source>
        <dbReference type="SAM" id="Phobius"/>
    </source>
</evidence>
<proteinExistence type="predicted"/>
<protein>
    <submittedName>
        <fullName evidence="2">Uncharacterized protein</fullName>
    </submittedName>
</protein>
<reference evidence="2" key="1">
    <citation type="journal article" date="2020" name="mSystems">
        <title>Genome- and Community-Level Interaction Insights into Carbon Utilization and Element Cycling Functions of Hydrothermarchaeota in Hydrothermal Sediment.</title>
        <authorList>
            <person name="Zhou Z."/>
            <person name="Liu Y."/>
            <person name="Xu W."/>
            <person name="Pan J."/>
            <person name="Luo Z.H."/>
            <person name="Li M."/>
        </authorList>
    </citation>
    <scope>NUCLEOTIDE SEQUENCE [LARGE SCALE GENOMIC DNA]</scope>
    <source>
        <strain evidence="2">SpSt-1088</strain>
    </source>
</reference>